<keyword evidence="1" id="KW-1133">Transmembrane helix</keyword>
<protein>
    <submittedName>
        <fullName evidence="2">Uncharacterized protein</fullName>
    </submittedName>
</protein>
<sequence length="105" mass="11815">MLISTAVLYLSLPDILLDDTAVLGDIESALASIPNVVAIVVANIVVAITFAMTFFFLFNIFLTSTFFTIFTNYVKYSNYNLIVPYFFYYINNSSNGICNLLFCNF</sequence>
<proteinExistence type="predicted"/>
<dbReference type="EMBL" id="VSSQ01009566">
    <property type="protein sequence ID" value="MPM41997.1"/>
    <property type="molecule type" value="Genomic_DNA"/>
</dbReference>
<dbReference type="AlphaFoldDB" id="A0A644ZMP0"/>
<evidence type="ECO:0000256" key="1">
    <source>
        <dbReference type="SAM" id="Phobius"/>
    </source>
</evidence>
<name>A0A644ZMP0_9ZZZZ</name>
<evidence type="ECO:0000313" key="2">
    <source>
        <dbReference type="EMBL" id="MPM41997.1"/>
    </source>
</evidence>
<gene>
    <name evidence="2" type="ORF">SDC9_88659</name>
</gene>
<reference evidence="2" key="1">
    <citation type="submission" date="2019-08" db="EMBL/GenBank/DDBJ databases">
        <authorList>
            <person name="Kucharzyk K."/>
            <person name="Murdoch R.W."/>
            <person name="Higgins S."/>
            <person name="Loffler F."/>
        </authorList>
    </citation>
    <scope>NUCLEOTIDE SEQUENCE</scope>
</reference>
<organism evidence="2">
    <name type="scientific">bioreactor metagenome</name>
    <dbReference type="NCBI Taxonomy" id="1076179"/>
    <lineage>
        <taxon>unclassified sequences</taxon>
        <taxon>metagenomes</taxon>
        <taxon>ecological metagenomes</taxon>
    </lineage>
</organism>
<accession>A0A644ZMP0</accession>
<comment type="caution">
    <text evidence="2">The sequence shown here is derived from an EMBL/GenBank/DDBJ whole genome shotgun (WGS) entry which is preliminary data.</text>
</comment>
<keyword evidence="1" id="KW-0472">Membrane</keyword>
<feature type="transmembrane region" description="Helical" evidence="1">
    <location>
        <begin position="33"/>
        <end position="62"/>
    </location>
</feature>
<keyword evidence="1" id="KW-0812">Transmembrane</keyword>